<evidence type="ECO:0000256" key="11">
    <source>
        <dbReference type="PROSITE-ProRule" id="PRU00524"/>
    </source>
</evidence>
<dbReference type="PANTHER" id="PTHR21098:SF12">
    <property type="entry name" value="RIBOFLAVIN SYNTHASE"/>
    <property type="match status" value="1"/>
</dbReference>
<sequence length="199" mass="21505">MFTGIVTDLGEVRALEHRGDLRARIGTTYDMKTVDMGASIACDGVCLTVVDMGDDWFDVDISAESVSKTNIGGWEVGTRLNLERALKVGDELGGHIVSGHVDGVAEILRVEDEGDSTRFTFRAPGDFGRFVAPKGSVALNGTSLTVNEVDGSEFGVNIIPHTKDVTTWGRARAGDRVNFEIDTLARYVARLADWQGERG</sequence>
<keyword evidence="14" id="KW-1185">Reference proteome</keyword>
<keyword evidence="7" id="KW-0686">Riboflavin biosynthesis</keyword>
<organism evidence="13 14">
    <name type="scientific">Gymnodinialimonas ceratoperidinii</name>
    <dbReference type="NCBI Taxonomy" id="2856823"/>
    <lineage>
        <taxon>Bacteria</taxon>
        <taxon>Pseudomonadati</taxon>
        <taxon>Pseudomonadota</taxon>
        <taxon>Alphaproteobacteria</taxon>
        <taxon>Rhodobacterales</taxon>
        <taxon>Paracoccaceae</taxon>
        <taxon>Gymnodinialimonas</taxon>
    </lineage>
</organism>
<dbReference type="PANTHER" id="PTHR21098">
    <property type="entry name" value="RIBOFLAVIN SYNTHASE ALPHA CHAIN"/>
    <property type="match status" value="1"/>
</dbReference>
<dbReference type="NCBIfam" id="NF006767">
    <property type="entry name" value="PRK09289.1"/>
    <property type="match status" value="1"/>
</dbReference>
<evidence type="ECO:0000256" key="4">
    <source>
        <dbReference type="ARBA" id="ARBA00011233"/>
    </source>
</evidence>
<reference evidence="13 14" key="1">
    <citation type="submission" date="2021-07" db="EMBL/GenBank/DDBJ databases">
        <title>A novel Jannaschia species isolated from marine dinoflagellate Ceratoperidinium margalefii.</title>
        <authorList>
            <person name="Jiang Y."/>
            <person name="Li Z."/>
        </authorList>
    </citation>
    <scope>NUCLEOTIDE SEQUENCE [LARGE SCALE GENOMIC DNA]</scope>
    <source>
        <strain evidence="13 14">J12C1-MA-4</strain>
    </source>
</reference>
<dbReference type="KEGG" id="gce:KYE46_05615"/>
<comment type="subunit">
    <text evidence="4">Homotrimer.</text>
</comment>
<dbReference type="EMBL" id="CP079194">
    <property type="protein sequence ID" value="QXT40713.1"/>
    <property type="molecule type" value="Genomic_DNA"/>
</dbReference>
<dbReference type="FunFam" id="2.40.30.20:FF:000003">
    <property type="entry name" value="Riboflavin synthase, alpha subunit"/>
    <property type="match status" value="1"/>
</dbReference>
<protein>
    <recommendedName>
        <fullName evidence="6 10">Riboflavin synthase</fullName>
        <ecNumber evidence="5 10">2.5.1.9</ecNumber>
    </recommendedName>
</protein>
<name>A0A8F6TZC3_9RHOB</name>
<feature type="domain" description="Lumazine-binding" evidence="12">
    <location>
        <begin position="96"/>
        <end position="192"/>
    </location>
</feature>
<evidence type="ECO:0000256" key="10">
    <source>
        <dbReference type="NCBIfam" id="TIGR00187"/>
    </source>
</evidence>
<dbReference type="NCBIfam" id="NF009566">
    <property type="entry name" value="PRK13020.1"/>
    <property type="match status" value="1"/>
</dbReference>
<evidence type="ECO:0000313" key="14">
    <source>
        <dbReference type="Proteomes" id="UP000825009"/>
    </source>
</evidence>
<dbReference type="GO" id="GO:0004746">
    <property type="term" value="F:riboflavin synthase activity"/>
    <property type="evidence" value="ECO:0007669"/>
    <property type="project" value="UniProtKB-UniRule"/>
</dbReference>
<gene>
    <name evidence="13" type="ORF">KYE46_05615</name>
</gene>
<dbReference type="FunFam" id="2.40.30.20:FF:000004">
    <property type="entry name" value="Riboflavin synthase, alpha subunit"/>
    <property type="match status" value="1"/>
</dbReference>
<dbReference type="PIRSF" id="PIRSF000498">
    <property type="entry name" value="Riboflavin_syn_A"/>
    <property type="match status" value="1"/>
</dbReference>
<feature type="domain" description="Lumazine-binding" evidence="12">
    <location>
        <begin position="1"/>
        <end position="95"/>
    </location>
</feature>
<accession>A0A8F6TZC3</accession>
<dbReference type="InterPro" id="IPR026017">
    <property type="entry name" value="Lumazine-bd_dom"/>
</dbReference>
<evidence type="ECO:0000256" key="1">
    <source>
        <dbReference type="ARBA" id="ARBA00000968"/>
    </source>
</evidence>
<feature type="repeat" description="Lumazine-binding" evidence="11">
    <location>
        <begin position="96"/>
        <end position="192"/>
    </location>
</feature>
<dbReference type="AlphaFoldDB" id="A0A8F6TZC3"/>
<dbReference type="NCBIfam" id="TIGR00187">
    <property type="entry name" value="ribE"/>
    <property type="match status" value="1"/>
</dbReference>
<dbReference type="InterPro" id="IPR001783">
    <property type="entry name" value="Lumazine-bd"/>
</dbReference>
<dbReference type="Pfam" id="PF00677">
    <property type="entry name" value="Lum_binding"/>
    <property type="match status" value="2"/>
</dbReference>
<feature type="repeat" description="Lumazine-binding" evidence="11">
    <location>
        <begin position="1"/>
        <end position="95"/>
    </location>
</feature>
<dbReference type="EC" id="2.5.1.9" evidence="5 10"/>
<dbReference type="PROSITE" id="PS51177">
    <property type="entry name" value="LUMAZINE_BIND"/>
    <property type="match status" value="2"/>
</dbReference>
<evidence type="ECO:0000256" key="2">
    <source>
        <dbReference type="ARBA" id="ARBA00002803"/>
    </source>
</evidence>
<evidence type="ECO:0000256" key="3">
    <source>
        <dbReference type="ARBA" id="ARBA00004887"/>
    </source>
</evidence>
<evidence type="ECO:0000313" key="13">
    <source>
        <dbReference type="EMBL" id="QXT40713.1"/>
    </source>
</evidence>
<proteinExistence type="predicted"/>
<keyword evidence="8 13" id="KW-0808">Transferase</keyword>
<evidence type="ECO:0000256" key="6">
    <source>
        <dbReference type="ARBA" id="ARBA00013950"/>
    </source>
</evidence>
<comment type="function">
    <text evidence="2">Catalyzes the dismutation of two molecules of 6,7-dimethyl-8-ribityllumazine, resulting in the formation of riboflavin and 5-amino-6-(D-ribitylamino)uracil.</text>
</comment>
<evidence type="ECO:0000259" key="12">
    <source>
        <dbReference type="PROSITE" id="PS51177"/>
    </source>
</evidence>
<evidence type="ECO:0000256" key="7">
    <source>
        <dbReference type="ARBA" id="ARBA00022619"/>
    </source>
</evidence>
<dbReference type="RefSeq" id="WP_219004068.1">
    <property type="nucleotide sequence ID" value="NZ_CP079194.1"/>
</dbReference>
<keyword evidence="9" id="KW-0677">Repeat</keyword>
<evidence type="ECO:0000256" key="8">
    <source>
        <dbReference type="ARBA" id="ARBA00022679"/>
    </source>
</evidence>
<comment type="catalytic activity">
    <reaction evidence="1">
        <text>2 6,7-dimethyl-8-(1-D-ribityl)lumazine + H(+) = 5-amino-6-(D-ribitylamino)uracil + riboflavin</text>
        <dbReference type="Rhea" id="RHEA:20772"/>
        <dbReference type="ChEBI" id="CHEBI:15378"/>
        <dbReference type="ChEBI" id="CHEBI:15934"/>
        <dbReference type="ChEBI" id="CHEBI:57986"/>
        <dbReference type="ChEBI" id="CHEBI:58201"/>
        <dbReference type="EC" id="2.5.1.9"/>
    </reaction>
</comment>
<dbReference type="Proteomes" id="UP000825009">
    <property type="component" value="Chromosome"/>
</dbReference>
<dbReference type="GO" id="GO:0009231">
    <property type="term" value="P:riboflavin biosynthetic process"/>
    <property type="evidence" value="ECO:0007669"/>
    <property type="project" value="UniProtKB-KW"/>
</dbReference>
<evidence type="ECO:0000256" key="5">
    <source>
        <dbReference type="ARBA" id="ARBA00012827"/>
    </source>
</evidence>
<evidence type="ECO:0000256" key="9">
    <source>
        <dbReference type="ARBA" id="ARBA00022737"/>
    </source>
</evidence>
<comment type="pathway">
    <text evidence="3">Cofactor biosynthesis; riboflavin biosynthesis; riboflavin from 2-hydroxy-3-oxobutyl phosphate and 5-amino-6-(D-ribitylamino)uracil: step 2/2.</text>
</comment>
<dbReference type="CDD" id="cd00402">
    <property type="entry name" value="Riboflavin_synthase_like"/>
    <property type="match status" value="1"/>
</dbReference>